<dbReference type="EMBL" id="LT853694">
    <property type="protein sequence ID" value="SMQ48621.1"/>
    <property type="molecule type" value="Genomic_DNA"/>
</dbReference>
<organism evidence="1 2">
    <name type="scientific">Zymoseptoria tritici (strain ST99CH_3D7)</name>
    <dbReference type="NCBI Taxonomy" id="1276538"/>
    <lineage>
        <taxon>Eukaryota</taxon>
        <taxon>Fungi</taxon>
        <taxon>Dikarya</taxon>
        <taxon>Ascomycota</taxon>
        <taxon>Pezizomycotina</taxon>
        <taxon>Dothideomycetes</taxon>
        <taxon>Dothideomycetidae</taxon>
        <taxon>Mycosphaerellales</taxon>
        <taxon>Mycosphaerellaceae</taxon>
        <taxon>Zymoseptoria</taxon>
    </lineage>
</organism>
<dbReference type="AlphaFoldDB" id="A0A1X7RN30"/>
<keyword evidence="2" id="KW-1185">Reference proteome</keyword>
<gene>
    <name evidence="1" type="ORF">ZT3D7_G3771</name>
</gene>
<dbReference type="Proteomes" id="UP000215127">
    <property type="component" value="Chromosome 3"/>
</dbReference>
<protein>
    <submittedName>
        <fullName evidence="1">Uncharacterized protein</fullName>
    </submittedName>
</protein>
<sequence length="72" mass="8127">MAAFSPIVPLAKQTFAGQTAHRLPLTHSSRDYSFDQISTLTATTADVPTTATPFIPLRERRQHHRRHASWQT</sequence>
<reference evidence="1 2" key="1">
    <citation type="submission" date="2016-06" db="EMBL/GenBank/DDBJ databases">
        <authorList>
            <person name="Kjaerup R.B."/>
            <person name="Dalgaard T.S."/>
            <person name="Juul-Madsen H.R."/>
        </authorList>
    </citation>
    <scope>NUCLEOTIDE SEQUENCE [LARGE SCALE GENOMIC DNA]</scope>
</reference>
<accession>A0A1X7RN30</accession>
<name>A0A1X7RN30_ZYMT9</name>
<proteinExistence type="predicted"/>
<evidence type="ECO:0000313" key="1">
    <source>
        <dbReference type="EMBL" id="SMQ48621.1"/>
    </source>
</evidence>
<evidence type="ECO:0000313" key="2">
    <source>
        <dbReference type="Proteomes" id="UP000215127"/>
    </source>
</evidence>